<dbReference type="Pfam" id="PF03401">
    <property type="entry name" value="TctC"/>
    <property type="match status" value="1"/>
</dbReference>
<organism evidence="3 4">
    <name type="scientific">Ottowia thiooxydans</name>
    <dbReference type="NCBI Taxonomy" id="219182"/>
    <lineage>
        <taxon>Bacteria</taxon>
        <taxon>Pseudomonadati</taxon>
        <taxon>Pseudomonadota</taxon>
        <taxon>Betaproteobacteria</taxon>
        <taxon>Burkholderiales</taxon>
        <taxon>Comamonadaceae</taxon>
        <taxon>Ottowia</taxon>
    </lineage>
</organism>
<dbReference type="InterPro" id="IPR042100">
    <property type="entry name" value="Bug_dom1"/>
</dbReference>
<dbReference type="CDD" id="cd13578">
    <property type="entry name" value="PBP2_Bug27"/>
    <property type="match status" value="1"/>
</dbReference>
<feature type="chain" id="PRO_5047183101" evidence="2">
    <location>
        <begin position="34"/>
        <end position="339"/>
    </location>
</feature>
<sequence>MSACKSAFTLRRELGMFLAGLACTLATVGLAQAQAQPQTQVWPAHPVKLISPWPAGGSNDTFSRLIATRLTTTLGQPVIVENRPGASGTLGVSQVARSPADGYTLVMGSSPTHATALSIYPQLSYHPLKDFAPVTLVGSSANGLVVHPSVPANSVAELIALAKARPGKLSYASTGSGSSQHLSAELFKVMTGVDMLHVPYKGAAPAVSDIVAGHVNLGFHNLVDVLPHVKAGTLRLLAVTSAQRTKALPDTPTIAEAGVPGYMAEVWFGVFAPAKTPRPLIDRLHREISAALAEPEIRARFDASGMDVVGSGPDAFARYVQEEITKWSDIVRRADVKPN</sequence>
<evidence type="ECO:0000256" key="1">
    <source>
        <dbReference type="ARBA" id="ARBA00006987"/>
    </source>
</evidence>
<evidence type="ECO:0000313" key="3">
    <source>
        <dbReference type="EMBL" id="MET4580366.1"/>
    </source>
</evidence>
<dbReference type="PANTHER" id="PTHR42928">
    <property type="entry name" value="TRICARBOXYLATE-BINDING PROTEIN"/>
    <property type="match status" value="1"/>
</dbReference>
<proteinExistence type="inferred from homology"/>
<comment type="similarity">
    <text evidence="1">Belongs to the UPF0065 (bug) family.</text>
</comment>
<keyword evidence="3" id="KW-0675">Receptor</keyword>
<gene>
    <name evidence="3" type="ORF">ABIE13_005507</name>
</gene>
<dbReference type="RefSeq" id="WP_354449246.1">
    <property type="nucleotide sequence ID" value="NZ_JBEPSH010000017.1"/>
</dbReference>
<name>A0ABV2QH44_9BURK</name>
<feature type="signal peptide" evidence="2">
    <location>
        <begin position="1"/>
        <end position="33"/>
    </location>
</feature>
<dbReference type="Gene3D" id="3.40.190.150">
    <property type="entry name" value="Bordetella uptake gene, domain 1"/>
    <property type="match status" value="1"/>
</dbReference>
<dbReference type="Gene3D" id="3.40.190.10">
    <property type="entry name" value="Periplasmic binding protein-like II"/>
    <property type="match status" value="1"/>
</dbReference>
<dbReference type="PIRSF" id="PIRSF017082">
    <property type="entry name" value="YflP"/>
    <property type="match status" value="1"/>
</dbReference>
<evidence type="ECO:0000313" key="4">
    <source>
        <dbReference type="Proteomes" id="UP001549320"/>
    </source>
</evidence>
<reference evidence="3 4" key="1">
    <citation type="submission" date="2024-06" db="EMBL/GenBank/DDBJ databases">
        <title>Sorghum-associated microbial communities from plants grown in Nebraska, USA.</title>
        <authorList>
            <person name="Schachtman D."/>
        </authorList>
    </citation>
    <scope>NUCLEOTIDE SEQUENCE [LARGE SCALE GENOMIC DNA]</scope>
    <source>
        <strain evidence="3 4">2709</strain>
    </source>
</reference>
<dbReference type="InterPro" id="IPR005064">
    <property type="entry name" value="BUG"/>
</dbReference>
<dbReference type="EMBL" id="JBEPSH010000017">
    <property type="protein sequence ID" value="MET4580366.1"/>
    <property type="molecule type" value="Genomic_DNA"/>
</dbReference>
<evidence type="ECO:0000256" key="2">
    <source>
        <dbReference type="SAM" id="SignalP"/>
    </source>
</evidence>
<dbReference type="SUPFAM" id="SSF53850">
    <property type="entry name" value="Periplasmic binding protein-like II"/>
    <property type="match status" value="1"/>
</dbReference>
<dbReference type="Proteomes" id="UP001549320">
    <property type="component" value="Unassembled WGS sequence"/>
</dbReference>
<keyword evidence="2" id="KW-0732">Signal</keyword>
<comment type="caution">
    <text evidence="3">The sequence shown here is derived from an EMBL/GenBank/DDBJ whole genome shotgun (WGS) entry which is preliminary data.</text>
</comment>
<accession>A0ABV2QH44</accession>
<dbReference type="PANTHER" id="PTHR42928:SF5">
    <property type="entry name" value="BLR1237 PROTEIN"/>
    <property type="match status" value="1"/>
</dbReference>
<protein>
    <submittedName>
        <fullName evidence="3">Tripartite-type tricarboxylate transporter receptor subunit TctC</fullName>
    </submittedName>
</protein>
<keyword evidence="4" id="KW-1185">Reference proteome</keyword>